<organism evidence="2 3">
    <name type="scientific">Bacteroides thetaiotaomicron</name>
    <dbReference type="NCBI Taxonomy" id="818"/>
    <lineage>
        <taxon>Bacteria</taxon>
        <taxon>Pseudomonadati</taxon>
        <taxon>Bacteroidota</taxon>
        <taxon>Bacteroidia</taxon>
        <taxon>Bacteroidales</taxon>
        <taxon>Bacteroidaceae</taxon>
        <taxon>Bacteroides</taxon>
    </lineage>
</organism>
<dbReference type="AlphaFoldDB" id="A0A943HTC7"/>
<evidence type="ECO:0000313" key="2">
    <source>
        <dbReference type="EMBL" id="MBS5411520.1"/>
    </source>
</evidence>
<evidence type="ECO:0000259" key="1">
    <source>
        <dbReference type="Pfam" id="PF18942"/>
    </source>
</evidence>
<proteinExistence type="predicted"/>
<evidence type="ECO:0000313" key="3">
    <source>
        <dbReference type="Proteomes" id="UP000782901"/>
    </source>
</evidence>
<dbReference type="Proteomes" id="UP000782901">
    <property type="component" value="Unassembled WGS sequence"/>
</dbReference>
<sequence length="258" mass="28464">MVIFTFSSCDYNDFDDPQPEQPVELTPNKTIRELINMYKKGGDLITEDIIIAGKVISSDRDGNIYKTLIIQDETGGIKIKSGLTGLYNFYQIGQTVYVKCKGLQLGAYGNSVEIGYQPGTDSSYETDYIPAGLFPSYVLAGKKGTPITPNVVDLNNIPSRTSADNTLIKLENVQFLESELNFTWSIDESSGVNRTLQDINGKTITVRTSGYCKFALNQLPEGSGSFTAILSYFNTTPQLTVISLDDVKLDNPRFTINN</sequence>
<feature type="domain" description="DUF5689" evidence="1">
    <location>
        <begin position="27"/>
        <end position="247"/>
    </location>
</feature>
<dbReference type="Pfam" id="PF18942">
    <property type="entry name" value="DUF5689"/>
    <property type="match status" value="1"/>
</dbReference>
<dbReference type="InterPro" id="IPR043744">
    <property type="entry name" value="DUF5689"/>
</dbReference>
<accession>A0A943HTC7</accession>
<protein>
    <submittedName>
        <fullName evidence="2">OB-fold nucleic acid binding domain-containing protein</fullName>
    </submittedName>
</protein>
<reference evidence="2" key="1">
    <citation type="submission" date="2021-02" db="EMBL/GenBank/DDBJ databases">
        <title>Infant gut strain persistence is associated with maternal origin, phylogeny, and functional potential including surface adhesion and iron acquisition.</title>
        <authorList>
            <person name="Lou Y.C."/>
        </authorList>
    </citation>
    <scope>NUCLEOTIDE SEQUENCE</scope>
    <source>
        <strain evidence="2">L3_082_243G1_dasL3_082_243G1_maxbin2.maxbin.015s ta_sub</strain>
    </source>
</reference>
<name>A0A943HTC7_BACT4</name>
<gene>
    <name evidence="2" type="ORF">KHY35_12565</name>
</gene>
<dbReference type="EMBL" id="JAGZEE010000016">
    <property type="protein sequence ID" value="MBS5411520.1"/>
    <property type="molecule type" value="Genomic_DNA"/>
</dbReference>
<comment type="caution">
    <text evidence="2">The sequence shown here is derived from an EMBL/GenBank/DDBJ whole genome shotgun (WGS) entry which is preliminary data.</text>
</comment>